<dbReference type="InterPro" id="IPR005162">
    <property type="entry name" value="Retrotrans_gag_dom"/>
</dbReference>
<accession>A0AAD8WJ98</accession>
<dbReference type="GO" id="GO:0004519">
    <property type="term" value="F:endonuclease activity"/>
    <property type="evidence" value="ECO:0007669"/>
    <property type="project" value="UniProtKB-KW"/>
</dbReference>
<dbReference type="FunFam" id="3.30.70.270:FF:000020">
    <property type="entry name" value="Transposon Tf2-6 polyprotein-like Protein"/>
    <property type="match status" value="1"/>
</dbReference>
<proteinExistence type="predicted"/>
<keyword evidence="7" id="KW-0695">RNA-directed DNA polymerase</keyword>
<dbReference type="GO" id="GO:0003964">
    <property type="term" value="F:RNA-directed DNA polymerase activity"/>
    <property type="evidence" value="ECO:0007669"/>
    <property type="project" value="UniProtKB-KW"/>
</dbReference>
<dbReference type="Gene3D" id="2.40.70.10">
    <property type="entry name" value="Acid Proteases"/>
    <property type="match status" value="1"/>
</dbReference>
<feature type="region of interest" description="Disordered" evidence="9">
    <location>
        <begin position="1"/>
        <end position="30"/>
    </location>
</feature>
<evidence type="ECO:0000313" key="11">
    <source>
        <dbReference type="EMBL" id="KAK1664359.1"/>
    </source>
</evidence>
<evidence type="ECO:0000256" key="4">
    <source>
        <dbReference type="ARBA" id="ARBA00022722"/>
    </source>
</evidence>
<feature type="compositionally biased region" description="Low complexity" evidence="9">
    <location>
        <begin position="106"/>
        <end position="117"/>
    </location>
</feature>
<evidence type="ECO:0000256" key="5">
    <source>
        <dbReference type="ARBA" id="ARBA00022759"/>
    </source>
</evidence>
<feature type="domain" description="Reverse transcriptase" evidence="10">
    <location>
        <begin position="592"/>
        <end position="771"/>
    </location>
</feature>
<evidence type="ECO:0000256" key="9">
    <source>
        <dbReference type="SAM" id="MobiDB-lite"/>
    </source>
</evidence>
<dbReference type="InterPro" id="IPR043502">
    <property type="entry name" value="DNA/RNA_pol_sf"/>
</dbReference>
<dbReference type="Proteomes" id="UP001231189">
    <property type="component" value="Unassembled WGS sequence"/>
</dbReference>
<dbReference type="SUPFAM" id="SSF56672">
    <property type="entry name" value="DNA/RNA polymerases"/>
    <property type="match status" value="1"/>
</dbReference>
<dbReference type="Pfam" id="PF00078">
    <property type="entry name" value="RVT_1"/>
    <property type="match status" value="1"/>
</dbReference>
<feature type="compositionally biased region" description="Low complexity" evidence="9">
    <location>
        <begin position="125"/>
        <end position="136"/>
    </location>
</feature>
<evidence type="ECO:0000256" key="3">
    <source>
        <dbReference type="ARBA" id="ARBA00022695"/>
    </source>
</evidence>
<dbReference type="Pfam" id="PF17919">
    <property type="entry name" value="RT_RNaseH_2"/>
    <property type="match status" value="1"/>
</dbReference>
<dbReference type="Gene3D" id="3.30.70.270">
    <property type="match status" value="2"/>
</dbReference>
<reference evidence="11" key="1">
    <citation type="submission" date="2023-07" db="EMBL/GenBank/DDBJ databases">
        <title>A chromosome-level genome assembly of Lolium multiflorum.</title>
        <authorList>
            <person name="Chen Y."/>
            <person name="Copetti D."/>
            <person name="Kolliker R."/>
            <person name="Studer B."/>
        </authorList>
    </citation>
    <scope>NUCLEOTIDE SEQUENCE</scope>
    <source>
        <strain evidence="11">02402/16</strain>
        <tissue evidence="11">Leaf</tissue>
    </source>
</reference>
<dbReference type="InterPro" id="IPR050951">
    <property type="entry name" value="Retrovirus_Pol_polyprotein"/>
</dbReference>
<evidence type="ECO:0000256" key="8">
    <source>
        <dbReference type="ARBA" id="ARBA00023268"/>
    </source>
</evidence>
<evidence type="ECO:0000259" key="10">
    <source>
        <dbReference type="PROSITE" id="PS50878"/>
    </source>
</evidence>
<evidence type="ECO:0000256" key="1">
    <source>
        <dbReference type="ARBA" id="ARBA00022670"/>
    </source>
</evidence>
<protein>
    <recommendedName>
        <fullName evidence="10">Reverse transcriptase domain-containing protein</fullName>
    </recommendedName>
</protein>
<feature type="region of interest" description="Disordered" evidence="9">
    <location>
        <begin position="91"/>
        <end position="136"/>
    </location>
</feature>
<dbReference type="AlphaFoldDB" id="A0AAD8WJ98"/>
<keyword evidence="1" id="KW-0645">Protease</keyword>
<keyword evidence="3" id="KW-0548">Nucleotidyltransferase</keyword>
<feature type="compositionally biased region" description="Low complexity" evidence="9">
    <location>
        <begin position="277"/>
        <end position="300"/>
    </location>
</feature>
<keyword evidence="2" id="KW-0808">Transferase</keyword>
<name>A0AAD8WJ98_LOLMU</name>
<keyword evidence="5" id="KW-0255">Endonuclease</keyword>
<dbReference type="SUPFAM" id="SSF50630">
    <property type="entry name" value="Acid proteases"/>
    <property type="match status" value="1"/>
</dbReference>
<dbReference type="PANTHER" id="PTHR37984:SF5">
    <property type="entry name" value="PROTEIN NYNRIN-LIKE"/>
    <property type="match status" value="1"/>
</dbReference>
<dbReference type="CDD" id="cd09274">
    <property type="entry name" value="RNase_HI_RT_Ty3"/>
    <property type="match status" value="1"/>
</dbReference>
<gene>
    <name evidence="11" type="ORF">QYE76_052518</name>
</gene>
<feature type="compositionally biased region" description="Basic residues" evidence="9">
    <location>
        <begin position="9"/>
        <end position="18"/>
    </location>
</feature>
<dbReference type="GO" id="GO:0006508">
    <property type="term" value="P:proteolysis"/>
    <property type="evidence" value="ECO:0007669"/>
    <property type="project" value="UniProtKB-KW"/>
</dbReference>
<dbReference type="Pfam" id="PF03732">
    <property type="entry name" value="Retrotrans_gag"/>
    <property type="match status" value="1"/>
</dbReference>
<keyword evidence="4" id="KW-0540">Nuclease</keyword>
<dbReference type="GO" id="GO:0008233">
    <property type="term" value="F:peptidase activity"/>
    <property type="evidence" value="ECO:0007669"/>
    <property type="project" value="UniProtKB-KW"/>
</dbReference>
<dbReference type="CDD" id="cd00303">
    <property type="entry name" value="retropepsin_like"/>
    <property type="match status" value="1"/>
</dbReference>
<evidence type="ECO:0000256" key="6">
    <source>
        <dbReference type="ARBA" id="ARBA00022801"/>
    </source>
</evidence>
<dbReference type="EMBL" id="JAUUTY010000003">
    <property type="protein sequence ID" value="KAK1664359.1"/>
    <property type="molecule type" value="Genomic_DNA"/>
</dbReference>
<dbReference type="CDD" id="cd01647">
    <property type="entry name" value="RT_LTR"/>
    <property type="match status" value="1"/>
</dbReference>
<dbReference type="InterPro" id="IPR021109">
    <property type="entry name" value="Peptidase_aspartic_dom_sf"/>
</dbReference>
<feature type="compositionally biased region" description="Pro residues" evidence="9">
    <location>
        <begin position="92"/>
        <end position="105"/>
    </location>
</feature>
<dbReference type="InterPro" id="IPR041577">
    <property type="entry name" value="RT_RNaseH_2"/>
</dbReference>
<evidence type="ECO:0000256" key="7">
    <source>
        <dbReference type="ARBA" id="ARBA00022918"/>
    </source>
</evidence>
<sequence length="1235" mass="136608">MGCRPPCPLRHRHRHPRPRLPPPPAPAANQGVPITNIKGRVAVAAALMGGRAGLHTCPSQPTVPPPPAHAALPSVGAATAILMRRAVIRPLPRWPRPSSPRPPLSSPRATPSWSSPPMMAPPTPSTGSTSASNSSADSVRPIASYHLRGAAQTWYCALEQDEGGMPPWERFRDLCLLRFGPPVRGSRSPGRLQFTSSVQDFADRFQSLACHAPGVSARQRAELFVGGLPDHIRVDVEMREPQDLQTAMYYARAYEQRTLAIQQSFQGRGARPPPRPAQTAPARPALPAAATTPAAPTRPFRRLTTAEQLERRRKGLCFNCDEQYAPGHTCARLFYLETVDDEDGGPLTPELDTGAASEPGATTYGPVDAKAFVVSLHALAGIKTAKTMLLPVTISGERLTALVDTGSTHNFLTGDAMRRFALEPSGDEHFSVTVANGDRLACQGVARQVPITIGDEHFSVDCVGINLGCYDFILGIDFLSTLGPILWDFEALSLIFWRAGGCRVQWRGLGSSGPPASQLALMAAALDPTHPLLDDLLQQHSDIFTEPQGLPPARACDHRIHLLPGTPPVAVRPYRYPQLQKDELERQVAVMMAQGIIRISTSPFSAPVLLVRKPDGTRRFCIDYRALNAVTSKDKFPIPVVDELLDELHGARFFTKLDLRSGYHQVRMHPEDVPKTAFRTHHGHFEFLVMPFGLSNAPATFQALMNDVLSPYLRRFVLVFFDDILIYSASWAEHLQHVAIVFNELRAHRLHLKRSKCSFGTTSVAYLGHVITAEGVAMDADKVAAVATWPTPQSPRALRGFLGLAGYYRKYIRDFGLIAAPLTRLLRRDAFAWDAEATEAFQALQRALTTGPVLQMPDFDLPFVVDCDASGIGFGAVLHQGEGPLAFFSRPFATRHLKLAAYERELIGLVQAVRHWRPYLWGRTFRVRTDHYSLKFLLDQRLSTVPQHQWISKLFGFDFTVEYRPGRLNTVADALSRRDTEELADSLDGGGVVMCIRSGPSFAFIDDIRRAMVGAADAQAAVIRPKRAVIDCNKGMVTFNVDDKEHTVYFPKRIDKKGKMKKFKFGELFKKATTSTGRPSRASTQIRRSYNEDVIAPSFAPEEDQGAPNASSFPCYEFLTNAGLLDDFFTLVNRAGLATYVGDERGQYYRLTKIFVESFKFHNTEYEPTVAFKIYDIPVTMKLEEFCFALGIAPVGTARRIDDNPRDLLELYRGITGMIAAPSAREDKKHSTPRY</sequence>
<dbReference type="PANTHER" id="PTHR37984">
    <property type="entry name" value="PROTEIN CBG26694"/>
    <property type="match status" value="1"/>
</dbReference>
<dbReference type="PROSITE" id="PS50878">
    <property type="entry name" value="RT_POL"/>
    <property type="match status" value="1"/>
</dbReference>
<dbReference type="Gene3D" id="3.10.10.10">
    <property type="entry name" value="HIV Type 1 Reverse Transcriptase, subunit A, domain 1"/>
    <property type="match status" value="1"/>
</dbReference>
<comment type="caution">
    <text evidence="11">The sequence shown here is derived from an EMBL/GenBank/DDBJ whole genome shotgun (WGS) entry which is preliminary data.</text>
</comment>
<keyword evidence="12" id="KW-1185">Reference proteome</keyword>
<evidence type="ECO:0000256" key="2">
    <source>
        <dbReference type="ARBA" id="ARBA00022679"/>
    </source>
</evidence>
<feature type="region of interest" description="Disordered" evidence="9">
    <location>
        <begin position="264"/>
        <end position="300"/>
    </location>
</feature>
<dbReference type="FunFam" id="3.10.10.10:FF:000007">
    <property type="entry name" value="Retrovirus-related Pol polyprotein from transposon 17.6-like Protein"/>
    <property type="match status" value="1"/>
</dbReference>
<keyword evidence="6" id="KW-0378">Hydrolase</keyword>
<dbReference type="InterPro" id="IPR043128">
    <property type="entry name" value="Rev_trsase/Diguanyl_cyclase"/>
</dbReference>
<organism evidence="11 12">
    <name type="scientific">Lolium multiflorum</name>
    <name type="common">Italian ryegrass</name>
    <name type="synonym">Lolium perenne subsp. multiflorum</name>
    <dbReference type="NCBI Taxonomy" id="4521"/>
    <lineage>
        <taxon>Eukaryota</taxon>
        <taxon>Viridiplantae</taxon>
        <taxon>Streptophyta</taxon>
        <taxon>Embryophyta</taxon>
        <taxon>Tracheophyta</taxon>
        <taxon>Spermatophyta</taxon>
        <taxon>Magnoliopsida</taxon>
        <taxon>Liliopsida</taxon>
        <taxon>Poales</taxon>
        <taxon>Poaceae</taxon>
        <taxon>BOP clade</taxon>
        <taxon>Pooideae</taxon>
        <taxon>Poodae</taxon>
        <taxon>Poeae</taxon>
        <taxon>Poeae Chloroplast Group 2 (Poeae type)</taxon>
        <taxon>Loliodinae</taxon>
        <taxon>Loliinae</taxon>
        <taxon>Lolium</taxon>
    </lineage>
</organism>
<dbReference type="InterPro" id="IPR000477">
    <property type="entry name" value="RT_dom"/>
</dbReference>
<evidence type="ECO:0000313" key="12">
    <source>
        <dbReference type="Proteomes" id="UP001231189"/>
    </source>
</evidence>
<keyword evidence="8" id="KW-0511">Multifunctional enzyme</keyword>
<dbReference type="Pfam" id="PF13975">
    <property type="entry name" value="gag-asp_proteas"/>
    <property type="match status" value="1"/>
</dbReference>